<dbReference type="AlphaFoldDB" id="A0A9X9PSK2"/>
<gene>
    <name evidence="1" type="ORF">BGT96224V316_LOCUS2498</name>
</gene>
<feature type="non-terminal residue" evidence="1">
    <location>
        <position position="62"/>
    </location>
</feature>
<evidence type="ECO:0000313" key="1">
    <source>
        <dbReference type="EMBL" id="VCU41255.1"/>
    </source>
</evidence>
<feature type="non-terminal residue" evidence="1">
    <location>
        <position position="1"/>
    </location>
</feature>
<keyword evidence="2" id="KW-1185">Reference proteome</keyword>
<dbReference type="EMBL" id="LR026987">
    <property type="protein sequence ID" value="VCU41255.1"/>
    <property type="molecule type" value="Genomic_DNA"/>
</dbReference>
<protein>
    <submittedName>
        <fullName evidence="1">Bgt-50437</fullName>
    </submittedName>
</protein>
<name>A0A9X9PSK2_BLUGR</name>
<reference evidence="1 2" key="1">
    <citation type="submission" date="2018-08" db="EMBL/GenBank/DDBJ databases">
        <authorList>
            <person name="Muller C M."/>
        </authorList>
    </citation>
    <scope>NUCLEOTIDE SEQUENCE [LARGE SCALE GENOMIC DNA]</scope>
</reference>
<evidence type="ECO:0000313" key="2">
    <source>
        <dbReference type="Proteomes" id="UP000324639"/>
    </source>
</evidence>
<proteinExistence type="predicted"/>
<dbReference type="Proteomes" id="UP000324639">
    <property type="component" value="Chromosome Bgt_-04"/>
</dbReference>
<sequence length="62" mass="7206">QKSAKTSNNNVRAALLQVVPEEVYYILESLPTARLMWILLKTYYQPKSEAVVDSPLEEFWSF</sequence>
<organism evidence="1 2">
    <name type="scientific">Blumeria graminis f. sp. tritici</name>
    <dbReference type="NCBI Taxonomy" id="62690"/>
    <lineage>
        <taxon>Eukaryota</taxon>
        <taxon>Fungi</taxon>
        <taxon>Dikarya</taxon>
        <taxon>Ascomycota</taxon>
        <taxon>Pezizomycotina</taxon>
        <taxon>Leotiomycetes</taxon>
        <taxon>Erysiphales</taxon>
        <taxon>Erysiphaceae</taxon>
        <taxon>Blumeria</taxon>
    </lineage>
</organism>
<accession>A0A9X9PSK2</accession>